<gene>
    <name evidence="1" type="ORF">CSUIS_1586</name>
</gene>
<dbReference type="SUPFAM" id="SSF117991">
    <property type="entry name" value="YbeD/HP0495-like"/>
    <property type="match status" value="1"/>
</dbReference>
<dbReference type="Pfam" id="PF04359">
    <property type="entry name" value="DUF493"/>
    <property type="match status" value="1"/>
</dbReference>
<dbReference type="InterPro" id="IPR007454">
    <property type="entry name" value="UPF0250_YbeD-like"/>
</dbReference>
<dbReference type="EMBL" id="CP018789">
    <property type="protein sequence ID" value="ARR01363.1"/>
    <property type="molecule type" value="Genomic_DNA"/>
</dbReference>
<dbReference type="Gene3D" id="3.30.70.260">
    <property type="match status" value="1"/>
</dbReference>
<name>A0A1X9SYT0_9BACT</name>
<sequence length="88" mass="10311">MAYICEINGKKPEIIYPTFWEYKIIFDSSSDEKSIIKECVGDRKHKLKISHTSKNGKFKSFNLSVLVNSDTERLELFTLLKKYSKFVL</sequence>
<proteinExistence type="predicted"/>
<dbReference type="InterPro" id="IPR027471">
    <property type="entry name" value="YbeD-like_sf"/>
</dbReference>
<dbReference type="RefSeq" id="WP_086237470.1">
    <property type="nucleotide sequence ID" value="NZ_CP018789.1"/>
</dbReference>
<protein>
    <submittedName>
        <fullName evidence="1">DUF493 domain protein</fullName>
    </submittedName>
</protein>
<dbReference type="AlphaFoldDB" id="A0A1X9SYT0"/>
<accession>A0A1X9SYT0</accession>
<organism evidence="1 2">
    <name type="scientific">Campylobacter porcelli</name>
    <dbReference type="NCBI Taxonomy" id="1660073"/>
    <lineage>
        <taxon>Bacteria</taxon>
        <taxon>Pseudomonadati</taxon>
        <taxon>Campylobacterota</taxon>
        <taxon>Epsilonproteobacteria</taxon>
        <taxon>Campylobacterales</taxon>
        <taxon>Campylobacteraceae</taxon>
        <taxon>Campylobacter</taxon>
    </lineage>
</organism>
<evidence type="ECO:0000313" key="2">
    <source>
        <dbReference type="Proteomes" id="UP000194260"/>
    </source>
</evidence>
<dbReference type="Proteomes" id="UP000194260">
    <property type="component" value="Chromosome"/>
</dbReference>
<dbReference type="KEGG" id="camy:CSUIS_1586"/>
<reference evidence="2" key="1">
    <citation type="journal article" date="2017" name="Genome Biol. Evol.">
        <title>Comparative Genomic Analysis Identifies a Campylobacter Clade Deficient in Selenium Metabolism.</title>
        <authorList>
            <person name="Miller W.G."/>
            <person name="Yee E."/>
            <person name="Lopes B.S."/>
            <person name="Chapman M.H."/>
            <person name="Huynh S."/>
            <person name="Bono J.L."/>
            <person name="Parker C.T."/>
            <person name="Strachan N.J.C."/>
            <person name="Forbes K.J."/>
        </authorList>
    </citation>
    <scope>NUCLEOTIDE SEQUENCE [LARGE SCALE GENOMIC DNA]</scope>
    <source>
        <strain evidence="2">RM6137</strain>
    </source>
</reference>
<evidence type="ECO:0000313" key="1">
    <source>
        <dbReference type="EMBL" id="ARR01363.1"/>
    </source>
</evidence>